<protein>
    <recommendedName>
        <fullName evidence="7 18">Phosphatidate cytidylyltransferase</fullName>
        <ecNumber evidence="6 18">2.7.7.41</ecNumber>
    </recommendedName>
</protein>
<evidence type="ECO:0000313" key="21">
    <source>
        <dbReference type="Proteomes" id="UP000190229"/>
    </source>
</evidence>
<feature type="transmembrane region" description="Helical" evidence="19">
    <location>
        <begin position="39"/>
        <end position="69"/>
    </location>
</feature>
<dbReference type="EMBL" id="MWPS01000027">
    <property type="protein sequence ID" value="OPG15652.1"/>
    <property type="molecule type" value="Genomic_DNA"/>
</dbReference>
<evidence type="ECO:0000256" key="6">
    <source>
        <dbReference type="ARBA" id="ARBA00012487"/>
    </source>
</evidence>
<keyword evidence="16" id="KW-0594">Phospholipid biosynthesis</keyword>
<dbReference type="PANTHER" id="PTHR46382:SF1">
    <property type="entry name" value="PHOSPHATIDATE CYTIDYLYLTRANSFERASE"/>
    <property type="match status" value="1"/>
</dbReference>
<evidence type="ECO:0000256" key="17">
    <source>
        <dbReference type="ARBA" id="ARBA00023264"/>
    </source>
</evidence>
<dbReference type="AlphaFoldDB" id="A0A1V4ES06"/>
<sequence>MIWTARASLWRFKIGITYFCFARVKVKFEVGVLVLFQRVITAVLGVILVLSALWVGGVFLGLLFAAIAVVSTLEIGTMMKIAKTSAESVVAIVFAILIVLWPGFERFWFALFYALLVLTIVRRESFSFSGAGVLFAGALYSSYAFRTLLDLRETAHGLAFVMIILIAIWSTDTGAFFVGRALGGRKLMPEVSPKKTVSGAFGGLVLAVILTVVTGLFMLPHALNDWGMLALLGAIISVSGQTGDLVESALKRHYAVKDSGWLLPGHGGLLDRFDSLLLAAPIAYHFIIWFFPAYIL</sequence>
<dbReference type="GO" id="GO:0016024">
    <property type="term" value="P:CDP-diacylglycerol biosynthetic process"/>
    <property type="evidence" value="ECO:0007669"/>
    <property type="project" value="UniProtKB-UniPathway"/>
</dbReference>
<evidence type="ECO:0000256" key="19">
    <source>
        <dbReference type="SAM" id="Phobius"/>
    </source>
</evidence>
<evidence type="ECO:0000256" key="18">
    <source>
        <dbReference type="RuleBase" id="RU003938"/>
    </source>
</evidence>
<keyword evidence="9" id="KW-0444">Lipid biosynthesis</keyword>
<keyword evidence="10 18" id="KW-0808">Transferase</keyword>
<evidence type="ECO:0000256" key="14">
    <source>
        <dbReference type="ARBA" id="ARBA00023098"/>
    </source>
</evidence>
<evidence type="ECO:0000256" key="12">
    <source>
        <dbReference type="ARBA" id="ARBA00022695"/>
    </source>
</evidence>
<keyword evidence="13 19" id="KW-1133">Transmembrane helix</keyword>
<keyword evidence="14" id="KW-0443">Lipid metabolism</keyword>
<evidence type="ECO:0000256" key="4">
    <source>
        <dbReference type="ARBA" id="ARBA00005189"/>
    </source>
</evidence>
<evidence type="ECO:0000313" key="20">
    <source>
        <dbReference type="EMBL" id="OPG15652.1"/>
    </source>
</evidence>
<feature type="transmembrane region" description="Helical" evidence="19">
    <location>
        <begin position="199"/>
        <end position="220"/>
    </location>
</feature>
<feature type="transmembrane region" description="Helical" evidence="19">
    <location>
        <begin position="276"/>
        <end position="295"/>
    </location>
</feature>
<keyword evidence="8" id="KW-1003">Cell membrane</keyword>
<organism evidence="20 21">
    <name type="scientific">Ferroacidibacillus organovorans</name>
    <dbReference type="NCBI Taxonomy" id="1765683"/>
    <lineage>
        <taxon>Bacteria</taxon>
        <taxon>Bacillati</taxon>
        <taxon>Bacillota</taxon>
        <taxon>Bacilli</taxon>
        <taxon>Bacillales</taxon>
        <taxon>Alicyclobacillaceae</taxon>
        <taxon>Ferroacidibacillus</taxon>
    </lineage>
</organism>
<evidence type="ECO:0000256" key="10">
    <source>
        <dbReference type="ARBA" id="ARBA00022679"/>
    </source>
</evidence>
<dbReference type="PROSITE" id="PS01315">
    <property type="entry name" value="CDS"/>
    <property type="match status" value="1"/>
</dbReference>
<dbReference type="GO" id="GO:0004605">
    <property type="term" value="F:phosphatidate cytidylyltransferase activity"/>
    <property type="evidence" value="ECO:0007669"/>
    <property type="project" value="UniProtKB-EC"/>
</dbReference>
<feature type="transmembrane region" description="Helical" evidence="19">
    <location>
        <begin position="226"/>
        <end position="246"/>
    </location>
</feature>
<name>A0A1V4ES06_9BACL</name>
<comment type="pathway">
    <text evidence="3 18">Phospholipid metabolism; CDP-diacylglycerol biosynthesis; CDP-diacylglycerol from sn-glycerol 3-phosphate: step 3/3.</text>
</comment>
<comment type="pathway">
    <text evidence="4">Lipid metabolism.</text>
</comment>
<dbReference type="EC" id="2.7.7.41" evidence="6 18"/>
<dbReference type="Proteomes" id="UP000190229">
    <property type="component" value="Unassembled WGS sequence"/>
</dbReference>
<dbReference type="UniPathway" id="UPA00557">
    <property type="reaction ID" value="UER00614"/>
</dbReference>
<dbReference type="InterPro" id="IPR000374">
    <property type="entry name" value="PC_trans"/>
</dbReference>
<comment type="caution">
    <text evidence="20">The sequence shown here is derived from an EMBL/GenBank/DDBJ whole genome shotgun (WGS) entry which is preliminary data.</text>
</comment>
<keyword evidence="21" id="KW-1185">Reference proteome</keyword>
<dbReference type="PANTHER" id="PTHR46382">
    <property type="entry name" value="PHOSPHATIDATE CYTIDYLYLTRANSFERASE"/>
    <property type="match status" value="1"/>
</dbReference>
<proteinExistence type="inferred from homology"/>
<evidence type="ECO:0000256" key="9">
    <source>
        <dbReference type="ARBA" id="ARBA00022516"/>
    </source>
</evidence>
<evidence type="ECO:0000256" key="15">
    <source>
        <dbReference type="ARBA" id="ARBA00023136"/>
    </source>
</evidence>
<evidence type="ECO:0000256" key="8">
    <source>
        <dbReference type="ARBA" id="ARBA00022475"/>
    </source>
</evidence>
<dbReference type="GO" id="GO:0005886">
    <property type="term" value="C:plasma membrane"/>
    <property type="evidence" value="ECO:0007669"/>
    <property type="project" value="UniProtKB-SubCell"/>
</dbReference>
<comment type="catalytic activity">
    <reaction evidence="1 18">
        <text>a 1,2-diacyl-sn-glycero-3-phosphate + CTP + H(+) = a CDP-1,2-diacyl-sn-glycerol + diphosphate</text>
        <dbReference type="Rhea" id="RHEA:16229"/>
        <dbReference type="ChEBI" id="CHEBI:15378"/>
        <dbReference type="ChEBI" id="CHEBI:33019"/>
        <dbReference type="ChEBI" id="CHEBI:37563"/>
        <dbReference type="ChEBI" id="CHEBI:58332"/>
        <dbReference type="ChEBI" id="CHEBI:58608"/>
        <dbReference type="EC" id="2.7.7.41"/>
    </reaction>
</comment>
<comment type="subcellular location">
    <subcellularLocation>
        <location evidence="2">Cell membrane</location>
        <topology evidence="2">Multi-pass membrane protein</topology>
    </subcellularLocation>
</comment>
<reference evidence="20 21" key="1">
    <citation type="submission" date="2017-02" db="EMBL/GenBank/DDBJ databases">
        <title>Draft genome of Acidibacillus ferrooxidans Huett2.</title>
        <authorList>
            <person name="Schopf S."/>
        </authorList>
    </citation>
    <scope>NUCLEOTIDE SEQUENCE [LARGE SCALE GENOMIC DNA]</scope>
    <source>
        <strain evidence="20 21">Huett2</strain>
    </source>
</reference>
<keyword evidence="11 18" id="KW-0812">Transmembrane</keyword>
<evidence type="ECO:0000256" key="1">
    <source>
        <dbReference type="ARBA" id="ARBA00001698"/>
    </source>
</evidence>
<evidence type="ECO:0000256" key="3">
    <source>
        <dbReference type="ARBA" id="ARBA00005119"/>
    </source>
</evidence>
<evidence type="ECO:0000256" key="16">
    <source>
        <dbReference type="ARBA" id="ARBA00023209"/>
    </source>
</evidence>
<dbReference type="Pfam" id="PF01148">
    <property type="entry name" value="CTP_transf_1"/>
    <property type="match status" value="1"/>
</dbReference>
<dbReference type="OrthoDB" id="9799199at2"/>
<evidence type="ECO:0000256" key="11">
    <source>
        <dbReference type="ARBA" id="ARBA00022692"/>
    </source>
</evidence>
<feature type="transmembrane region" description="Helical" evidence="19">
    <location>
        <begin position="128"/>
        <end position="145"/>
    </location>
</feature>
<feature type="transmembrane region" description="Helical" evidence="19">
    <location>
        <begin position="157"/>
        <end position="178"/>
    </location>
</feature>
<accession>A0A1V4ES06</accession>
<feature type="transmembrane region" description="Helical" evidence="19">
    <location>
        <begin position="81"/>
        <end position="100"/>
    </location>
</feature>
<evidence type="ECO:0000256" key="13">
    <source>
        <dbReference type="ARBA" id="ARBA00022989"/>
    </source>
</evidence>
<keyword evidence="12 18" id="KW-0548">Nucleotidyltransferase</keyword>
<evidence type="ECO:0000256" key="2">
    <source>
        <dbReference type="ARBA" id="ARBA00004651"/>
    </source>
</evidence>
<evidence type="ECO:0000256" key="5">
    <source>
        <dbReference type="ARBA" id="ARBA00010185"/>
    </source>
</evidence>
<comment type="similarity">
    <text evidence="5 18">Belongs to the CDS family.</text>
</comment>
<keyword evidence="17" id="KW-1208">Phospholipid metabolism</keyword>
<evidence type="ECO:0000256" key="7">
    <source>
        <dbReference type="ARBA" id="ARBA00019373"/>
    </source>
</evidence>
<keyword evidence="15 19" id="KW-0472">Membrane</keyword>
<gene>
    <name evidence="20" type="ORF">B2M26_11385</name>
</gene>